<accession>A0ABX8WHN0</accession>
<dbReference type="EMBL" id="CP080590">
    <property type="protein sequence ID" value="QYO78389.1"/>
    <property type="molecule type" value="Genomic_DNA"/>
</dbReference>
<name>A0ABX8WHN0_9HYPH</name>
<proteinExistence type="predicted"/>
<evidence type="ECO:0008006" key="3">
    <source>
        <dbReference type="Google" id="ProtNLM"/>
    </source>
</evidence>
<evidence type="ECO:0000313" key="1">
    <source>
        <dbReference type="EMBL" id="QYO78389.1"/>
    </source>
</evidence>
<gene>
    <name evidence="1" type="ORF">K1X15_07540</name>
</gene>
<dbReference type="RefSeq" id="WP_220306859.1">
    <property type="nucleotide sequence ID" value="NZ_CP080590.1"/>
</dbReference>
<evidence type="ECO:0000313" key="2">
    <source>
        <dbReference type="Proteomes" id="UP000825799"/>
    </source>
</evidence>
<protein>
    <recommendedName>
        <fullName evidence="3">HK97 gp10 family phage protein</fullName>
    </recommendedName>
</protein>
<reference evidence="1 2" key="1">
    <citation type="submission" date="2021-08" db="EMBL/GenBank/DDBJ databases">
        <title>Devosia salina sp. nov., isolated from the South China Sea sediment.</title>
        <authorList>
            <person name="Zhou Z."/>
        </authorList>
    </citation>
    <scope>NUCLEOTIDE SEQUENCE [LARGE SCALE GENOMIC DNA]</scope>
    <source>
        <strain evidence="1 2">SCS-3</strain>
    </source>
</reference>
<sequence length="134" mass="15117">MRIDLDYDSSQFAAEAAAYIDTTVRPAISAGLEAAADKVRQELTAELERDLDMPVDFTKRGIWIYKSGTRQDDIEFTVFVRSMQSQYLKYQIDGGVRRAGDYQHRIAATARWTAGGRWGTPLYPTMPISMSGNR</sequence>
<organism evidence="1 2">
    <name type="scientific">Devosia salina</name>
    <dbReference type="NCBI Taxonomy" id="2860336"/>
    <lineage>
        <taxon>Bacteria</taxon>
        <taxon>Pseudomonadati</taxon>
        <taxon>Pseudomonadota</taxon>
        <taxon>Alphaproteobacteria</taxon>
        <taxon>Hyphomicrobiales</taxon>
        <taxon>Devosiaceae</taxon>
        <taxon>Devosia</taxon>
    </lineage>
</organism>
<keyword evidence="2" id="KW-1185">Reference proteome</keyword>
<dbReference type="Proteomes" id="UP000825799">
    <property type="component" value="Chromosome"/>
</dbReference>